<evidence type="ECO:0000313" key="2">
    <source>
        <dbReference type="EMBL" id="QEX21595.1"/>
    </source>
</evidence>
<protein>
    <submittedName>
        <fullName evidence="2">Uncharacterized protein</fullName>
    </submittedName>
</protein>
<proteinExistence type="predicted"/>
<dbReference type="EMBL" id="CP042582">
    <property type="protein sequence ID" value="QEX21595.1"/>
    <property type="molecule type" value="Genomic_DNA"/>
</dbReference>
<dbReference type="KEGG" id="hadh:FRZ61_15240"/>
<dbReference type="Proteomes" id="UP000325797">
    <property type="component" value="Chromosome"/>
</dbReference>
<feature type="region of interest" description="Disordered" evidence="1">
    <location>
        <begin position="1"/>
        <end position="46"/>
    </location>
</feature>
<keyword evidence="3" id="KW-1185">Reference proteome</keyword>
<dbReference type="RefSeq" id="WP_151116235.1">
    <property type="nucleotide sequence ID" value="NZ_CP042582.1"/>
</dbReference>
<gene>
    <name evidence="2" type="ORF">FRZ61_15240</name>
</gene>
<accession>A0A5J6MY04</accession>
<organism evidence="2 3">
    <name type="scientific">Hypericibacter adhaerens</name>
    <dbReference type="NCBI Taxonomy" id="2602016"/>
    <lineage>
        <taxon>Bacteria</taxon>
        <taxon>Pseudomonadati</taxon>
        <taxon>Pseudomonadota</taxon>
        <taxon>Alphaproteobacteria</taxon>
        <taxon>Rhodospirillales</taxon>
        <taxon>Dongiaceae</taxon>
        <taxon>Hypericibacter</taxon>
    </lineage>
</organism>
<evidence type="ECO:0000256" key="1">
    <source>
        <dbReference type="SAM" id="MobiDB-lite"/>
    </source>
</evidence>
<evidence type="ECO:0000313" key="3">
    <source>
        <dbReference type="Proteomes" id="UP000325797"/>
    </source>
</evidence>
<feature type="compositionally biased region" description="Low complexity" evidence="1">
    <location>
        <begin position="33"/>
        <end position="46"/>
    </location>
</feature>
<dbReference type="AlphaFoldDB" id="A0A5J6MY04"/>
<name>A0A5J6MY04_9PROT</name>
<sequence length="166" mass="17731">MPDGGRVVSDDGMTEAATRAGVASGPRDDRILRPSSSPRTPSSPRSPWARRALLLLLQLALIAGGDWYIVGRQVMSTDSGGTGQAAIVHDTASDAARIVIAEKEKLSAVADETLLRVLVGPYFDTDMSTERKALADQTVLVGPYFDTDMSAMICEASHSTLLQQDR</sequence>
<reference evidence="2 3" key="1">
    <citation type="submission" date="2019-08" db="EMBL/GenBank/DDBJ databases">
        <title>Hyperibacter terrae gen. nov., sp. nov. and Hyperibacter viscosus sp. nov., two new members in the family Rhodospirillaceae isolated from the rhizosphere of Hypericum perforatum.</title>
        <authorList>
            <person name="Noviana Z."/>
        </authorList>
    </citation>
    <scope>NUCLEOTIDE SEQUENCE [LARGE SCALE GENOMIC DNA]</scope>
    <source>
        <strain evidence="2 3">R5959</strain>
    </source>
</reference>